<evidence type="ECO:0000313" key="6">
    <source>
        <dbReference type="Proteomes" id="UP000286270"/>
    </source>
</evidence>
<evidence type="ECO:0000259" key="4">
    <source>
        <dbReference type="Pfam" id="PF25975"/>
    </source>
</evidence>
<dbReference type="Gene3D" id="1.10.287.470">
    <property type="entry name" value="Helix hairpin bin"/>
    <property type="match status" value="1"/>
</dbReference>
<dbReference type="PANTHER" id="PTHR30097:SF4">
    <property type="entry name" value="SLR6042 PROTEIN"/>
    <property type="match status" value="1"/>
</dbReference>
<dbReference type="RefSeq" id="WP_122141984.1">
    <property type="nucleotide sequence ID" value="NZ_JAFKPL010000001.1"/>
</dbReference>
<sequence length="397" mass="43586">MKKYIFIILAAAISLTSCDKKQSDKKTVETHQKGDGHNHEEGDGHNHKEEKNSGEEHSDEIVFTRQQADAIGLEVYNVEPSIFSQVIKTSGQIQSAQGDEATIVATTNGIVSFPARSIIEGAPVGTGTTIVTISARNLYEGDPVAKAKITYETALKEFKRAEGLVKDKIISEKEFEQSRLKYENARTAYEAQATNVTASGVKVTTPISGYIKNRLVNQGEFVSVGQPIATISKNRRLQLRADVSENYFNELGKIRNANFVVSYNNKAYRLADLNGRLLSFGKAADETSFYIPVTFEFDNIGDFIPGSYVEVYLLATPQNNVISIPVSALTEEQGIYFVYLQIGEEEFLKREIAIGESDGKNVRVLSGLSTGDKVVIKGAYQVKLASNSSVLPEGHSH</sequence>
<dbReference type="NCBIfam" id="TIGR01730">
    <property type="entry name" value="RND_mfp"/>
    <property type="match status" value="1"/>
</dbReference>
<dbReference type="GO" id="GO:0060003">
    <property type="term" value="P:copper ion export"/>
    <property type="evidence" value="ECO:0007669"/>
    <property type="project" value="TreeGrafter"/>
</dbReference>
<organism evidence="5 6">
    <name type="scientific">Bacteroides fragilis</name>
    <dbReference type="NCBI Taxonomy" id="817"/>
    <lineage>
        <taxon>Bacteria</taxon>
        <taxon>Pseudomonadati</taxon>
        <taxon>Bacteroidota</taxon>
        <taxon>Bacteroidia</taxon>
        <taxon>Bacteroidales</taxon>
        <taxon>Bacteroidaceae</taxon>
        <taxon>Bacteroides</taxon>
    </lineage>
</organism>
<proteinExistence type="inferred from homology"/>
<reference evidence="5 6" key="1">
    <citation type="submission" date="2018-08" db="EMBL/GenBank/DDBJ databases">
        <title>A genome reference for cultivated species of the human gut microbiota.</title>
        <authorList>
            <person name="Zou Y."/>
            <person name="Xue W."/>
            <person name="Luo G."/>
        </authorList>
    </citation>
    <scope>NUCLEOTIDE SEQUENCE [LARGE SCALE GENOMIC DNA]</scope>
    <source>
        <strain evidence="5 6">AF14-26</strain>
    </source>
</reference>
<dbReference type="PROSITE" id="PS51257">
    <property type="entry name" value="PROKAR_LIPOPROTEIN"/>
    <property type="match status" value="1"/>
</dbReference>
<dbReference type="InterPro" id="IPR051909">
    <property type="entry name" value="MFP_Cation_Efflux"/>
</dbReference>
<feature type="region of interest" description="Disordered" evidence="3">
    <location>
        <begin position="20"/>
        <end position="59"/>
    </location>
</feature>
<dbReference type="GO" id="GO:0030313">
    <property type="term" value="C:cell envelope"/>
    <property type="evidence" value="ECO:0007669"/>
    <property type="project" value="TreeGrafter"/>
</dbReference>
<protein>
    <submittedName>
        <fullName evidence="5">Efflux RND transporter periplasmic adaptor subunit</fullName>
    </submittedName>
</protein>
<dbReference type="Gene3D" id="2.40.30.170">
    <property type="match status" value="1"/>
</dbReference>
<dbReference type="InterPro" id="IPR058649">
    <property type="entry name" value="CzcB_C"/>
</dbReference>
<evidence type="ECO:0000256" key="3">
    <source>
        <dbReference type="SAM" id="MobiDB-lite"/>
    </source>
</evidence>
<dbReference type="Proteomes" id="UP000286270">
    <property type="component" value="Unassembled WGS sequence"/>
</dbReference>
<dbReference type="Pfam" id="PF25975">
    <property type="entry name" value="CzcB_C"/>
    <property type="match status" value="1"/>
</dbReference>
<gene>
    <name evidence="5" type="ORF">DWW08_05640</name>
</gene>
<dbReference type="AlphaFoldDB" id="A0A412YKC9"/>
<accession>A0A412YKC9</accession>
<comment type="caution">
    <text evidence="5">The sequence shown here is derived from an EMBL/GenBank/DDBJ whole genome shotgun (WGS) entry which is preliminary data.</text>
</comment>
<dbReference type="EMBL" id="QRZH01000003">
    <property type="protein sequence ID" value="RGV57849.1"/>
    <property type="molecule type" value="Genomic_DNA"/>
</dbReference>
<dbReference type="PANTHER" id="PTHR30097">
    <property type="entry name" value="CATION EFFLUX SYSTEM PROTEIN CUSB"/>
    <property type="match status" value="1"/>
</dbReference>
<keyword evidence="2" id="KW-0813">Transport</keyword>
<evidence type="ECO:0000256" key="2">
    <source>
        <dbReference type="ARBA" id="ARBA00022448"/>
    </source>
</evidence>
<dbReference type="SUPFAM" id="SSF111369">
    <property type="entry name" value="HlyD-like secretion proteins"/>
    <property type="match status" value="1"/>
</dbReference>
<dbReference type="Gene3D" id="2.40.420.20">
    <property type="match status" value="1"/>
</dbReference>
<dbReference type="InterPro" id="IPR006143">
    <property type="entry name" value="RND_pump_MFP"/>
</dbReference>
<dbReference type="GO" id="GO:0015679">
    <property type="term" value="P:plasma membrane copper ion transport"/>
    <property type="evidence" value="ECO:0007669"/>
    <property type="project" value="TreeGrafter"/>
</dbReference>
<dbReference type="GO" id="GO:0022857">
    <property type="term" value="F:transmembrane transporter activity"/>
    <property type="evidence" value="ECO:0007669"/>
    <property type="project" value="InterPro"/>
</dbReference>
<comment type="similarity">
    <text evidence="1">Belongs to the membrane fusion protein (MFP) (TC 8.A.1) family.</text>
</comment>
<name>A0A412YKC9_BACFG</name>
<feature type="domain" description="CzcB-like C-terminal circularly permuted SH3-like" evidence="4">
    <location>
        <begin position="322"/>
        <end position="383"/>
    </location>
</feature>
<dbReference type="GO" id="GO:0016020">
    <property type="term" value="C:membrane"/>
    <property type="evidence" value="ECO:0007669"/>
    <property type="project" value="InterPro"/>
</dbReference>
<evidence type="ECO:0000313" key="5">
    <source>
        <dbReference type="EMBL" id="RGV57849.1"/>
    </source>
</evidence>
<evidence type="ECO:0000256" key="1">
    <source>
        <dbReference type="ARBA" id="ARBA00009477"/>
    </source>
</evidence>
<dbReference type="Gene3D" id="2.40.50.100">
    <property type="match status" value="1"/>
</dbReference>